<dbReference type="EMBL" id="KN833079">
    <property type="protein sequence ID" value="KIM73552.1"/>
    <property type="molecule type" value="Genomic_DNA"/>
</dbReference>
<gene>
    <name evidence="2" type="ORF">PILCRDRAFT_81023</name>
</gene>
<dbReference type="HOGENOM" id="CLU_166296_0_0_1"/>
<reference evidence="2 3" key="1">
    <citation type="submission" date="2014-04" db="EMBL/GenBank/DDBJ databases">
        <authorList>
            <consortium name="DOE Joint Genome Institute"/>
            <person name="Kuo A."/>
            <person name="Tarkka M."/>
            <person name="Buscot F."/>
            <person name="Kohler A."/>
            <person name="Nagy L.G."/>
            <person name="Floudas D."/>
            <person name="Copeland A."/>
            <person name="Barry K.W."/>
            <person name="Cichocki N."/>
            <person name="Veneault-Fourrey C."/>
            <person name="LaButti K."/>
            <person name="Lindquist E.A."/>
            <person name="Lipzen A."/>
            <person name="Lundell T."/>
            <person name="Morin E."/>
            <person name="Murat C."/>
            <person name="Sun H."/>
            <person name="Tunlid A."/>
            <person name="Henrissat B."/>
            <person name="Grigoriev I.V."/>
            <person name="Hibbett D.S."/>
            <person name="Martin F."/>
            <person name="Nordberg H.P."/>
            <person name="Cantor M.N."/>
            <person name="Hua S.X."/>
        </authorList>
    </citation>
    <scope>NUCLEOTIDE SEQUENCE [LARGE SCALE GENOMIC DNA]</scope>
    <source>
        <strain evidence="2 3">F 1598</strain>
    </source>
</reference>
<name>A0A0C3B8D5_PILCF</name>
<evidence type="ECO:0000259" key="1">
    <source>
        <dbReference type="Pfam" id="PF22936"/>
    </source>
</evidence>
<dbReference type="STRING" id="765440.A0A0C3B8D5"/>
<dbReference type="AlphaFoldDB" id="A0A0C3B8D5"/>
<dbReference type="InterPro" id="IPR054722">
    <property type="entry name" value="PolX-like_BBD"/>
</dbReference>
<organism evidence="2 3">
    <name type="scientific">Piloderma croceum (strain F 1598)</name>
    <dbReference type="NCBI Taxonomy" id="765440"/>
    <lineage>
        <taxon>Eukaryota</taxon>
        <taxon>Fungi</taxon>
        <taxon>Dikarya</taxon>
        <taxon>Basidiomycota</taxon>
        <taxon>Agaricomycotina</taxon>
        <taxon>Agaricomycetes</taxon>
        <taxon>Agaricomycetidae</taxon>
        <taxon>Atheliales</taxon>
        <taxon>Atheliaceae</taxon>
        <taxon>Piloderma</taxon>
    </lineage>
</organism>
<dbReference type="Pfam" id="PF22936">
    <property type="entry name" value="Pol_BBD"/>
    <property type="match status" value="1"/>
</dbReference>
<accession>A0A0C3B8D5</accession>
<feature type="domain" description="Retrovirus-related Pol polyprotein from transposon TNT 1-94-like beta-barrel" evidence="1">
    <location>
        <begin position="47"/>
        <end position="91"/>
    </location>
</feature>
<proteinExistence type="predicted"/>
<sequence length="120" mass="13009">MNQATDTVNDALADVAYSVNMHTLSHYDWVLDSGTMSHICNQCSIPTQATGRGTVITNFTVKGNNIWHKLQDVLHIPEAPNSLLSVSQIDDSSGHISFQIGKCELYSKANQFIGTGVKSG</sequence>
<evidence type="ECO:0000313" key="2">
    <source>
        <dbReference type="EMBL" id="KIM73552.1"/>
    </source>
</evidence>
<dbReference type="OrthoDB" id="3340343at2759"/>
<reference evidence="3" key="2">
    <citation type="submission" date="2015-01" db="EMBL/GenBank/DDBJ databases">
        <title>Evolutionary Origins and Diversification of the Mycorrhizal Mutualists.</title>
        <authorList>
            <consortium name="DOE Joint Genome Institute"/>
            <consortium name="Mycorrhizal Genomics Consortium"/>
            <person name="Kohler A."/>
            <person name="Kuo A."/>
            <person name="Nagy L.G."/>
            <person name="Floudas D."/>
            <person name="Copeland A."/>
            <person name="Barry K.W."/>
            <person name="Cichocki N."/>
            <person name="Veneault-Fourrey C."/>
            <person name="LaButti K."/>
            <person name="Lindquist E.A."/>
            <person name="Lipzen A."/>
            <person name="Lundell T."/>
            <person name="Morin E."/>
            <person name="Murat C."/>
            <person name="Riley R."/>
            <person name="Ohm R."/>
            <person name="Sun H."/>
            <person name="Tunlid A."/>
            <person name="Henrissat B."/>
            <person name="Grigoriev I.V."/>
            <person name="Hibbett D.S."/>
            <person name="Martin F."/>
        </authorList>
    </citation>
    <scope>NUCLEOTIDE SEQUENCE [LARGE SCALE GENOMIC DNA]</scope>
    <source>
        <strain evidence="3">F 1598</strain>
    </source>
</reference>
<protein>
    <recommendedName>
        <fullName evidence="1">Retrovirus-related Pol polyprotein from transposon TNT 1-94-like beta-barrel domain-containing protein</fullName>
    </recommendedName>
</protein>
<dbReference type="InParanoid" id="A0A0C3B8D5"/>
<keyword evidence="3" id="KW-1185">Reference proteome</keyword>
<dbReference type="Proteomes" id="UP000054166">
    <property type="component" value="Unassembled WGS sequence"/>
</dbReference>
<evidence type="ECO:0000313" key="3">
    <source>
        <dbReference type="Proteomes" id="UP000054166"/>
    </source>
</evidence>